<dbReference type="Proteomes" id="UP000001976">
    <property type="component" value="Plasmid pSymA"/>
</dbReference>
<dbReference type="OrthoDB" id="7456916at2"/>
<geneLocation type="plasmid" evidence="1 2">
    <name>pSymA</name>
</geneLocation>
<accession>B3KLX8</accession>
<reference evidence="1 2" key="1">
    <citation type="journal article" date="2001" name="Proc. Natl. Acad. Sci. U.S.A.">
        <title>Nucleotide sequence and predicted functions of the entire Sinorhizobium meliloti pSymA megaplasmid.</title>
        <authorList>
            <person name="Barnett M.J."/>
            <person name="Fisher R.F."/>
            <person name="Jones T."/>
            <person name="Komp C."/>
            <person name="Abola A.P."/>
            <person name="Barloy-Hubler F."/>
            <person name="Bowser L."/>
            <person name="Capela D."/>
            <person name="Galibert F."/>
            <person name="Gouzy J."/>
            <person name="Gurjal M."/>
            <person name="Hong A."/>
            <person name="Huizar L."/>
            <person name="Hyman R.W."/>
            <person name="Kahn D."/>
            <person name="Kahn M.L."/>
            <person name="Kalman S."/>
            <person name="Keating D.H."/>
            <person name="Palm C."/>
            <person name="Peck M.C."/>
            <person name="Surzycki R."/>
            <person name="Wells D.H."/>
            <person name="Yeh K.-C."/>
            <person name="Davis R.W."/>
            <person name="Federspiel N.A."/>
            <person name="Long S.R."/>
        </authorList>
    </citation>
    <scope>NUCLEOTIDE SEQUENCE [LARGE SCALE GENOMIC DNA]</scope>
    <source>
        <strain evidence="1 2">1021</strain>
        <plasmid evidence="2">Plasmid pSymA</plasmid>
    </source>
</reference>
<proteinExistence type="predicted"/>
<evidence type="ECO:0000313" key="2">
    <source>
        <dbReference type="Proteomes" id="UP000001976"/>
    </source>
</evidence>
<gene>
    <name evidence="1" type="ORF">SMa5036</name>
</gene>
<dbReference type="EMBL" id="AE006469">
    <property type="protein sequence ID" value="ACF07976.1"/>
    <property type="molecule type" value="Genomic_DNA"/>
</dbReference>
<evidence type="ECO:0000313" key="1">
    <source>
        <dbReference type="EMBL" id="ACF07976.1"/>
    </source>
</evidence>
<reference evidence="2" key="2">
    <citation type="journal article" date="2001" name="Science">
        <title>The composite genome of the legume symbiont Sinorhizobium meliloti.</title>
        <authorList>
            <person name="Galibert F."/>
            <person name="Finan T.M."/>
            <person name="Long S.R."/>
            <person name="Puehler A."/>
            <person name="Abola P."/>
            <person name="Ampe F."/>
            <person name="Barloy-Hubler F."/>
            <person name="Barnett M.J."/>
            <person name="Becker A."/>
            <person name="Boistard P."/>
            <person name="Bothe G."/>
            <person name="Boutry M."/>
            <person name="Bowser L."/>
            <person name="Buhrmester J."/>
            <person name="Cadieu E."/>
            <person name="Capela D."/>
            <person name="Chain P."/>
            <person name="Cowie A."/>
            <person name="Davis R.W."/>
            <person name="Dreano S."/>
            <person name="Federspiel N.A."/>
            <person name="Fisher R.F."/>
            <person name="Gloux S."/>
            <person name="Godrie T."/>
            <person name="Goffeau A."/>
            <person name="Golding B."/>
            <person name="Gouzy J."/>
            <person name="Gurjal M."/>
            <person name="Hernandez-Lucas I."/>
            <person name="Hong A."/>
            <person name="Huizar L."/>
            <person name="Hyman R.W."/>
            <person name="Jones T."/>
            <person name="Kahn D."/>
            <person name="Kahn M.L."/>
            <person name="Kalman S."/>
            <person name="Keating D.H."/>
            <person name="Kiss E."/>
            <person name="Komp C."/>
            <person name="Lelaure V."/>
            <person name="Masuy D."/>
            <person name="Palm C."/>
            <person name="Peck M.C."/>
            <person name="Pohl T.M."/>
            <person name="Portetelle D."/>
            <person name="Purnelle B."/>
            <person name="Ramsperger U."/>
            <person name="Surzycki R."/>
            <person name="Thebault P."/>
            <person name="Vandenbol M."/>
            <person name="Vorhoelter F.J."/>
            <person name="Weidner S."/>
            <person name="Wells D.H."/>
            <person name="Wong K."/>
            <person name="Yeh K.-C."/>
            <person name="Batut J."/>
        </authorList>
    </citation>
    <scope>NUCLEOTIDE SEQUENCE [LARGE SCALE GENOMIC DNA]</scope>
    <source>
        <strain evidence="2">1021</strain>
        <plasmid evidence="2">Plasmid pSymA</plasmid>
    </source>
</reference>
<dbReference type="EnsemblBacteria" id="ACF07976">
    <property type="protein sequence ID" value="ACF07976"/>
    <property type="gene ID" value="SMa5036"/>
</dbReference>
<protein>
    <submittedName>
        <fullName evidence="1">Uncharacterized protein</fullName>
    </submittedName>
</protein>
<keyword evidence="2" id="KW-1185">Reference proteome</keyword>
<name>B3KLX8_RHIME</name>
<sequence length="166" mass="18865">MSRLTYLPRDRTEEPVERRCHSKLSNRWAFLCTLRPNCVDGDPSMSTLTTTIDLEQIHILGDHAIRALPELTEVTTKWLINKDPVEGCSTIRSRISRMSGRKPMTGTGRSSRKLPLASTLRPMNRALIRLKTRAASCNFGEWYSKFMLERLQGGLKTHAFDYTPGA</sequence>
<dbReference type="KEGG" id="sme:SMa5036"/>
<dbReference type="AlphaFoldDB" id="B3KLX8"/>
<keyword evidence="1" id="KW-0614">Plasmid</keyword>
<organism evidence="1 2">
    <name type="scientific">Rhizobium meliloti (strain 1021)</name>
    <name type="common">Ensifer meliloti</name>
    <name type="synonym">Sinorhizobium meliloti</name>
    <dbReference type="NCBI Taxonomy" id="266834"/>
    <lineage>
        <taxon>Bacteria</taxon>
        <taxon>Pseudomonadati</taxon>
        <taxon>Pseudomonadota</taxon>
        <taxon>Alphaproteobacteria</taxon>
        <taxon>Hyphomicrobiales</taxon>
        <taxon>Rhizobiaceae</taxon>
        <taxon>Sinorhizobium/Ensifer group</taxon>
        <taxon>Sinorhizobium</taxon>
    </lineage>
</organism>
<dbReference type="HOGENOM" id="CLU_1601358_0_0_5"/>